<evidence type="ECO:0000256" key="1">
    <source>
        <dbReference type="ARBA" id="ARBA00004123"/>
    </source>
</evidence>
<protein>
    <submittedName>
        <fullName evidence="3">HTH_Tnp_Tc3_1 domain-containing protein</fullName>
    </submittedName>
</protein>
<comment type="subcellular location">
    <subcellularLocation>
        <location evidence="1">Nucleus</location>
    </subcellularLocation>
</comment>
<keyword evidence="4" id="KW-1185">Reference proteome</keyword>
<reference evidence="3" key="2">
    <citation type="submission" date="2022-06" db="UniProtKB">
        <authorList>
            <consortium name="EnsemblMetazoa"/>
        </authorList>
    </citation>
    <scope>IDENTIFICATION</scope>
    <source>
        <strain evidence="3">DF5081</strain>
    </source>
</reference>
<evidence type="ECO:0000313" key="3">
    <source>
        <dbReference type="EnsemblMetazoa" id="CJA30713b.1"/>
    </source>
</evidence>
<dbReference type="GO" id="GO:0005634">
    <property type="term" value="C:nucleus"/>
    <property type="evidence" value="ECO:0007669"/>
    <property type="project" value="UniProtKB-SubCell"/>
</dbReference>
<dbReference type="GO" id="GO:0003677">
    <property type="term" value="F:DNA binding"/>
    <property type="evidence" value="ECO:0007669"/>
    <property type="project" value="InterPro"/>
</dbReference>
<dbReference type="InterPro" id="IPR009057">
    <property type="entry name" value="Homeodomain-like_sf"/>
</dbReference>
<proteinExistence type="predicted"/>
<dbReference type="InterPro" id="IPR025898">
    <property type="entry name" value="Tc3_transposase_DNA-bd_dom"/>
</dbReference>
<name>A0A8R1IG64_CAEJA</name>
<accession>A0A8R1IG64</accession>
<evidence type="ECO:0000313" key="4">
    <source>
        <dbReference type="Proteomes" id="UP000005237"/>
    </source>
</evidence>
<dbReference type="SUPFAM" id="SSF46689">
    <property type="entry name" value="Homeodomain-like"/>
    <property type="match status" value="1"/>
</dbReference>
<organism evidence="3 4">
    <name type="scientific">Caenorhabditis japonica</name>
    <dbReference type="NCBI Taxonomy" id="281687"/>
    <lineage>
        <taxon>Eukaryota</taxon>
        <taxon>Metazoa</taxon>
        <taxon>Ecdysozoa</taxon>
        <taxon>Nematoda</taxon>
        <taxon>Chromadorea</taxon>
        <taxon>Rhabditida</taxon>
        <taxon>Rhabditina</taxon>
        <taxon>Rhabditomorpha</taxon>
        <taxon>Rhabditoidea</taxon>
        <taxon>Rhabditidae</taxon>
        <taxon>Peloderinae</taxon>
        <taxon>Caenorhabditis</taxon>
    </lineage>
</organism>
<dbReference type="Pfam" id="PF11427">
    <property type="entry name" value="HTH_Tnp_Tc3_1"/>
    <property type="match status" value="1"/>
</dbReference>
<dbReference type="AlphaFoldDB" id="A0A8R1IG64"/>
<reference evidence="4" key="1">
    <citation type="submission" date="2010-08" db="EMBL/GenBank/DDBJ databases">
        <authorList>
            <consortium name="Caenorhabditis japonica Sequencing Consortium"/>
            <person name="Wilson R.K."/>
        </authorList>
    </citation>
    <scope>NUCLEOTIDE SEQUENCE [LARGE SCALE GENOMIC DNA]</scope>
    <source>
        <strain evidence="4">DF5081</strain>
    </source>
</reference>
<dbReference type="Gene3D" id="1.10.10.60">
    <property type="entry name" value="Homeodomain-like"/>
    <property type="match status" value="1"/>
</dbReference>
<evidence type="ECO:0000259" key="2">
    <source>
        <dbReference type="Pfam" id="PF11427"/>
    </source>
</evidence>
<sequence>MTQLGFSTLQMSRRITRSRCCVRNYARDTMAHGSAKPTGLPRIVNDGDERSVDAVTEEYDKLQSSYLESLTQSMSNRLCQVMQKFLGPTSY</sequence>
<feature type="domain" description="Tc3 transposase DNA binding" evidence="2">
    <location>
        <begin position="1"/>
        <end position="33"/>
    </location>
</feature>
<dbReference type="Proteomes" id="UP000005237">
    <property type="component" value="Unassembled WGS sequence"/>
</dbReference>
<dbReference type="EnsemblMetazoa" id="CJA30713b.1">
    <property type="protein sequence ID" value="CJA30713b.1"/>
    <property type="gene ID" value="WBGene00206560"/>
</dbReference>